<comment type="catalytic activity">
    <reaction evidence="8">
        <text>L-threonyl-[protein] + ATP = O-phospho-L-threonyl-[protein] + ADP + H(+)</text>
        <dbReference type="Rhea" id="RHEA:46608"/>
        <dbReference type="Rhea" id="RHEA-COMP:11060"/>
        <dbReference type="Rhea" id="RHEA-COMP:11605"/>
        <dbReference type="ChEBI" id="CHEBI:15378"/>
        <dbReference type="ChEBI" id="CHEBI:30013"/>
        <dbReference type="ChEBI" id="CHEBI:30616"/>
        <dbReference type="ChEBI" id="CHEBI:61977"/>
        <dbReference type="ChEBI" id="CHEBI:456216"/>
        <dbReference type="EC" id="2.7.11.1"/>
    </reaction>
</comment>
<comment type="caution">
    <text evidence="14">The sequence shown here is derived from an EMBL/GenBank/DDBJ whole genome shotgun (WGS) entry which is preliminary data.</text>
</comment>
<keyword evidence="4 11" id="KW-0732">Signal</keyword>
<evidence type="ECO:0000259" key="12">
    <source>
        <dbReference type="Pfam" id="PF13947"/>
    </source>
</evidence>
<dbReference type="EMBL" id="BPVZ01000046">
    <property type="protein sequence ID" value="GKV16773.1"/>
    <property type="molecule type" value="Genomic_DNA"/>
</dbReference>
<feature type="chain" id="PRO_5044011445" description="non-specific serine/threonine protein kinase" evidence="11">
    <location>
        <begin position="16"/>
        <end position="292"/>
    </location>
</feature>
<dbReference type="PANTHER" id="PTHR33138">
    <property type="entry name" value="OS01G0690200 PROTEIN"/>
    <property type="match status" value="1"/>
</dbReference>
<evidence type="ECO:0000256" key="4">
    <source>
        <dbReference type="ARBA" id="ARBA00022729"/>
    </source>
</evidence>
<dbReference type="GO" id="GO:0004674">
    <property type="term" value="F:protein serine/threonine kinase activity"/>
    <property type="evidence" value="ECO:0007669"/>
    <property type="project" value="UniProtKB-KW"/>
</dbReference>
<evidence type="ECO:0000256" key="9">
    <source>
        <dbReference type="ARBA" id="ARBA00048679"/>
    </source>
</evidence>
<evidence type="ECO:0000256" key="3">
    <source>
        <dbReference type="ARBA" id="ARBA00022692"/>
    </source>
</evidence>
<dbReference type="Pfam" id="PF13947">
    <property type="entry name" value="GUB_WAK_bind"/>
    <property type="match status" value="1"/>
</dbReference>
<proteinExistence type="predicted"/>
<evidence type="ECO:0000256" key="8">
    <source>
        <dbReference type="ARBA" id="ARBA00047899"/>
    </source>
</evidence>
<feature type="domain" description="Wall-associated receptor kinase galacturonan-binding" evidence="12">
    <location>
        <begin position="30"/>
        <end position="96"/>
    </location>
</feature>
<evidence type="ECO:0000256" key="11">
    <source>
        <dbReference type="SAM" id="SignalP"/>
    </source>
</evidence>
<keyword evidence="6" id="KW-0472">Membrane</keyword>
<dbReference type="Proteomes" id="UP001054252">
    <property type="component" value="Unassembled WGS sequence"/>
</dbReference>
<name>A0AAV5JZW1_9ROSI</name>
<feature type="signal peptide" evidence="11">
    <location>
        <begin position="1"/>
        <end position="15"/>
    </location>
</feature>
<evidence type="ECO:0000313" key="15">
    <source>
        <dbReference type="Proteomes" id="UP001054252"/>
    </source>
</evidence>
<comment type="catalytic activity">
    <reaction evidence="9">
        <text>L-seryl-[protein] + ATP = O-phospho-L-seryl-[protein] + ADP + H(+)</text>
        <dbReference type="Rhea" id="RHEA:17989"/>
        <dbReference type="Rhea" id="RHEA-COMP:9863"/>
        <dbReference type="Rhea" id="RHEA-COMP:11604"/>
        <dbReference type="ChEBI" id="CHEBI:15378"/>
        <dbReference type="ChEBI" id="CHEBI:29999"/>
        <dbReference type="ChEBI" id="CHEBI:30616"/>
        <dbReference type="ChEBI" id="CHEBI:83421"/>
        <dbReference type="ChEBI" id="CHEBI:456216"/>
        <dbReference type="EC" id="2.7.11.1"/>
    </reaction>
</comment>
<evidence type="ECO:0000256" key="2">
    <source>
        <dbReference type="ARBA" id="ARBA00012513"/>
    </source>
</evidence>
<evidence type="ECO:0000259" key="13">
    <source>
        <dbReference type="Pfam" id="PF14380"/>
    </source>
</evidence>
<protein>
    <recommendedName>
        <fullName evidence="2">non-specific serine/threonine protein kinase</fullName>
        <ecNumber evidence="2">2.7.11.1</ecNumber>
    </recommendedName>
</protein>
<dbReference type="PANTHER" id="PTHR33138:SF11">
    <property type="entry name" value="KINASE-LIKE PROTEIN"/>
    <property type="match status" value="1"/>
</dbReference>
<evidence type="ECO:0000256" key="6">
    <source>
        <dbReference type="ARBA" id="ARBA00023136"/>
    </source>
</evidence>
<keyword evidence="5" id="KW-1133">Transmembrane helix</keyword>
<evidence type="ECO:0000256" key="1">
    <source>
        <dbReference type="ARBA" id="ARBA00004167"/>
    </source>
</evidence>
<keyword evidence="15" id="KW-1185">Reference proteome</keyword>
<dbReference type="GO" id="GO:0030247">
    <property type="term" value="F:polysaccharide binding"/>
    <property type="evidence" value="ECO:0007669"/>
    <property type="project" value="InterPro"/>
</dbReference>
<evidence type="ECO:0000313" key="14">
    <source>
        <dbReference type="EMBL" id="GKV16773.1"/>
    </source>
</evidence>
<dbReference type="InterPro" id="IPR032872">
    <property type="entry name" value="WAK_assoc_C"/>
</dbReference>
<feature type="domain" description="Wall-associated receptor kinase C-terminal" evidence="13">
    <location>
        <begin position="167"/>
        <end position="229"/>
    </location>
</feature>
<keyword evidence="7" id="KW-0325">Glycoprotein</keyword>
<reference evidence="14 15" key="1">
    <citation type="journal article" date="2021" name="Commun. Biol.">
        <title>The genome of Shorea leprosula (Dipterocarpaceae) highlights the ecological relevance of drought in aseasonal tropical rainforests.</title>
        <authorList>
            <person name="Ng K.K.S."/>
            <person name="Kobayashi M.J."/>
            <person name="Fawcett J.A."/>
            <person name="Hatakeyama M."/>
            <person name="Paape T."/>
            <person name="Ng C.H."/>
            <person name="Ang C.C."/>
            <person name="Tnah L.H."/>
            <person name="Lee C.T."/>
            <person name="Nishiyama T."/>
            <person name="Sese J."/>
            <person name="O'Brien M.J."/>
            <person name="Copetti D."/>
            <person name="Mohd Noor M.I."/>
            <person name="Ong R.C."/>
            <person name="Putra M."/>
            <person name="Sireger I.Z."/>
            <person name="Indrioko S."/>
            <person name="Kosugi Y."/>
            <person name="Izuno A."/>
            <person name="Isagi Y."/>
            <person name="Lee S.L."/>
            <person name="Shimizu K.K."/>
        </authorList>
    </citation>
    <scope>NUCLEOTIDE SEQUENCE [LARGE SCALE GENOMIC DNA]</scope>
    <source>
        <strain evidence="14">214</strain>
    </source>
</reference>
<dbReference type="AlphaFoldDB" id="A0AAV5JZW1"/>
<feature type="compositionally biased region" description="Pro residues" evidence="10">
    <location>
        <begin position="242"/>
        <end position="253"/>
    </location>
</feature>
<feature type="region of interest" description="Disordered" evidence="10">
    <location>
        <begin position="242"/>
        <end position="264"/>
    </location>
</feature>
<dbReference type="Pfam" id="PF14380">
    <property type="entry name" value="WAK_assoc"/>
    <property type="match status" value="1"/>
</dbReference>
<comment type="subcellular location">
    <subcellularLocation>
        <location evidence="1">Membrane</location>
        <topology evidence="1">Single-pass membrane protein</topology>
    </subcellularLocation>
</comment>
<dbReference type="InterPro" id="IPR025287">
    <property type="entry name" value="WAK_GUB"/>
</dbReference>
<accession>A0AAV5JZW1</accession>
<evidence type="ECO:0000256" key="7">
    <source>
        <dbReference type="ARBA" id="ARBA00023180"/>
    </source>
</evidence>
<gene>
    <name evidence="14" type="ORF">SLEP1_g27364</name>
</gene>
<sequence length="292" mass="32262">MNYFLLFVMILSVFSETPLSSSNPDLYGPCSKEFKCGNVSAGFPFWGGEDQRPPECGHPGLQLQCEDNHAAILEILSVRYRVLDIKKETKILKIAREDYKGGICRHNIQNTNLDATLFVSAPGYVNITLLYDCPVDLPALKNFSCGFHGFNSSKNFIHPEVFHGPMFCSASASVLVHVPSPTVEAIEQSLKDGFEIKWKVDDERCPKCLKSNGSCGIDPGNKTVCHCQEPGSSLEGCPVFPLPPGASQPPQPPSNANKRGPKNTINLENAMNTCEKYLYSFGVRWLTTYFSQ</sequence>
<dbReference type="EC" id="2.7.11.1" evidence="2"/>
<keyword evidence="3" id="KW-0812">Transmembrane</keyword>
<organism evidence="14 15">
    <name type="scientific">Rubroshorea leprosula</name>
    <dbReference type="NCBI Taxonomy" id="152421"/>
    <lineage>
        <taxon>Eukaryota</taxon>
        <taxon>Viridiplantae</taxon>
        <taxon>Streptophyta</taxon>
        <taxon>Embryophyta</taxon>
        <taxon>Tracheophyta</taxon>
        <taxon>Spermatophyta</taxon>
        <taxon>Magnoliopsida</taxon>
        <taxon>eudicotyledons</taxon>
        <taxon>Gunneridae</taxon>
        <taxon>Pentapetalae</taxon>
        <taxon>rosids</taxon>
        <taxon>malvids</taxon>
        <taxon>Malvales</taxon>
        <taxon>Dipterocarpaceae</taxon>
        <taxon>Rubroshorea</taxon>
    </lineage>
</organism>
<dbReference type="GO" id="GO:0016020">
    <property type="term" value="C:membrane"/>
    <property type="evidence" value="ECO:0007669"/>
    <property type="project" value="UniProtKB-SubCell"/>
</dbReference>
<evidence type="ECO:0000256" key="10">
    <source>
        <dbReference type="SAM" id="MobiDB-lite"/>
    </source>
</evidence>
<evidence type="ECO:0000256" key="5">
    <source>
        <dbReference type="ARBA" id="ARBA00022989"/>
    </source>
</evidence>